<dbReference type="EMBL" id="REFZ01000001">
    <property type="protein sequence ID" value="RQH03189.1"/>
    <property type="molecule type" value="Genomic_DNA"/>
</dbReference>
<keyword evidence="3" id="KW-1185">Reference proteome</keyword>
<accession>A0A3N6MGR3</accession>
<evidence type="ECO:0008006" key="4">
    <source>
        <dbReference type="Google" id="ProtNLM"/>
    </source>
</evidence>
<dbReference type="InterPro" id="IPR055713">
    <property type="entry name" value="DUF7289"/>
</dbReference>
<evidence type="ECO:0000313" key="3">
    <source>
        <dbReference type="Proteomes" id="UP000281431"/>
    </source>
</evidence>
<comment type="caution">
    <text evidence="2">The sequence shown here is derived from an EMBL/GenBank/DDBJ whole genome shotgun (WGS) entry which is preliminary data.</text>
</comment>
<protein>
    <recommendedName>
        <fullName evidence="4">Flagellin</fullName>
    </recommendedName>
</protein>
<organism evidence="2 3">
    <name type="scientific">Natrarchaeobius chitinivorans</name>
    <dbReference type="NCBI Taxonomy" id="1679083"/>
    <lineage>
        <taxon>Archaea</taxon>
        <taxon>Methanobacteriati</taxon>
        <taxon>Methanobacteriota</taxon>
        <taxon>Stenosarchaea group</taxon>
        <taxon>Halobacteria</taxon>
        <taxon>Halobacteriales</taxon>
        <taxon>Natrialbaceae</taxon>
        <taxon>Natrarchaeobius</taxon>
    </lineage>
</organism>
<evidence type="ECO:0000313" key="2">
    <source>
        <dbReference type="EMBL" id="RQH03189.1"/>
    </source>
</evidence>
<proteinExistence type="predicted"/>
<keyword evidence="1" id="KW-0472">Membrane</keyword>
<feature type="transmembrane region" description="Helical" evidence="1">
    <location>
        <begin position="24"/>
        <end position="49"/>
    </location>
</feature>
<keyword evidence="1" id="KW-1133">Transmembrane helix</keyword>
<sequence length="434" mass="47094">MISRRSVNESEPDVLSDDRSQSEILGLVLLLGFTIISATGLFIAGMAVLDGHQQTTEVGAAENELALLGSKVSEVSLGESSVQTVSVDNTDGTYAIDGTAGSIEIAHLNRTGDGDRELIGHDSFSLGTVTYANDGTTVAYQGGGVWKQDDDHTTMVSPPEFHYRYGTLTLPVINVTGDQRRSGKSDIVAHQRSGTDRIYPSSRTYQKDGAEYRNPIENGTIEVTVQSDYYRGWETYFEERTQGNVSVDHGNETATVELLTLGDIGATPLSDGGKIRIRAAEEEDPMNNFTVTLAGDGASGLNNLDWSLEVDGIEFVNVHGQGHGWVDVTLTDSDGNEWVADDAFEVNQSTDPDTVEVDLTANVSAEYDGTQRELGELFNETIEAYGPNVDLTVEDKTGAQRVDHDESGAYIDYEAEGFVTYLQITENEVEVRFS</sequence>
<dbReference type="Pfam" id="PF23960">
    <property type="entry name" value="DUF7289"/>
    <property type="match status" value="1"/>
</dbReference>
<dbReference type="AlphaFoldDB" id="A0A3N6MGR3"/>
<keyword evidence="1" id="KW-0812">Transmembrane</keyword>
<dbReference type="Proteomes" id="UP000281431">
    <property type="component" value="Unassembled WGS sequence"/>
</dbReference>
<gene>
    <name evidence="2" type="ORF">EA472_00950</name>
</gene>
<evidence type="ECO:0000256" key="1">
    <source>
        <dbReference type="SAM" id="Phobius"/>
    </source>
</evidence>
<reference evidence="2 3" key="1">
    <citation type="submission" date="2018-10" db="EMBL/GenBank/DDBJ databases">
        <title>Natrarchaeobius chitinivorans gen. nov., sp. nov., and Natrarchaeobius haloalkaliphilus sp. nov., alkaliphilic, chitin-utilizing haloarchaea from hypersaline alkaline lakes.</title>
        <authorList>
            <person name="Sorokin D.Y."/>
            <person name="Elcheninov A.G."/>
            <person name="Kostrikina N.A."/>
            <person name="Bale N.J."/>
            <person name="Sinninghe Damste J.S."/>
            <person name="Khijniak T.V."/>
            <person name="Kublanov I.V."/>
            <person name="Toshchakov S.V."/>
        </authorList>
    </citation>
    <scope>NUCLEOTIDE SEQUENCE [LARGE SCALE GENOMIC DNA]</scope>
    <source>
        <strain evidence="2 3">AArcht7</strain>
    </source>
</reference>
<name>A0A3N6MGR3_NATCH</name>